<evidence type="ECO:0000313" key="3">
    <source>
        <dbReference type="Proteomes" id="UP000590511"/>
    </source>
</evidence>
<evidence type="ECO:0000313" key="1">
    <source>
        <dbReference type="EMBL" id="GIE39164.1"/>
    </source>
</evidence>
<dbReference type="RefSeq" id="WP_188119943.1">
    <property type="nucleotide sequence ID" value="NZ_BOMP01000032.1"/>
</dbReference>
<organism evidence="2 3">
    <name type="scientific">Actinoplanes lobatus</name>
    <dbReference type="NCBI Taxonomy" id="113568"/>
    <lineage>
        <taxon>Bacteria</taxon>
        <taxon>Bacillati</taxon>
        <taxon>Actinomycetota</taxon>
        <taxon>Actinomycetes</taxon>
        <taxon>Micromonosporales</taxon>
        <taxon>Micromonosporaceae</taxon>
        <taxon>Actinoplanes</taxon>
    </lineage>
</organism>
<accession>A0A7W7MEW4</accession>
<evidence type="ECO:0000313" key="2">
    <source>
        <dbReference type="EMBL" id="MBB4747270.1"/>
    </source>
</evidence>
<proteinExistence type="predicted"/>
<dbReference type="EMBL" id="BOMP01000032">
    <property type="protein sequence ID" value="GIE39164.1"/>
    <property type="molecule type" value="Genomic_DNA"/>
</dbReference>
<dbReference type="AlphaFoldDB" id="A0A7W7MEW4"/>
<name>A0A7W7MEW4_9ACTN</name>
<gene>
    <name evidence="1" type="ORF">Alo02nite_20620</name>
    <name evidence="2" type="ORF">BJ964_001431</name>
</gene>
<dbReference type="Proteomes" id="UP000590511">
    <property type="component" value="Unassembled WGS sequence"/>
</dbReference>
<reference evidence="2 3" key="1">
    <citation type="submission" date="2020-08" db="EMBL/GenBank/DDBJ databases">
        <title>Sequencing the genomes of 1000 actinobacteria strains.</title>
        <authorList>
            <person name="Klenk H.-P."/>
        </authorList>
    </citation>
    <scope>NUCLEOTIDE SEQUENCE [LARGE SCALE GENOMIC DNA]</scope>
    <source>
        <strain evidence="2 3">DSM 43150</strain>
    </source>
</reference>
<evidence type="ECO:0000313" key="4">
    <source>
        <dbReference type="Proteomes" id="UP000631312"/>
    </source>
</evidence>
<dbReference type="Proteomes" id="UP000631312">
    <property type="component" value="Unassembled WGS sequence"/>
</dbReference>
<reference evidence="1 4" key="2">
    <citation type="submission" date="2021-01" db="EMBL/GenBank/DDBJ databases">
        <title>Whole genome shotgun sequence of Actinoplanes lobatus NBRC 12513.</title>
        <authorList>
            <person name="Komaki H."/>
            <person name="Tamura T."/>
        </authorList>
    </citation>
    <scope>NUCLEOTIDE SEQUENCE [LARGE SCALE GENOMIC DNA]</scope>
    <source>
        <strain evidence="1 4">NBRC 12513</strain>
    </source>
</reference>
<sequence>MHCDRLVRLLLAGALLMTAPGCGEIDGGDPREHSGPTGGWRTAGCQFSRPAQFSTVGGRSMPVTPQRLAAAIERIDRGGRERFADSFAGLEVDQLRVRAIVYRVPSEVFDDFIRQSAEDTCVVVRDAAHAVAELTHWHDRVVADLPYWDSRGIRIVTVGSRHDGMGVEIGTRDIDRIRREFPARYGADAPLVFVEEGPVRPLAPGPAD</sequence>
<protein>
    <submittedName>
        <fullName evidence="2">Uncharacterized protein</fullName>
    </submittedName>
</protein>
<comment type="caution">
    <text evidence="2">The sequence shown here is derived from an EMBL/GenBank/DDBJ whole genome shotgun (WGS) entry which is preliminary data.</text>
</comment>
<keyword evidence="4" id="KW-1185">Reference proteome</keyword>
<dbReference type="EMBL" id="JACHNC010000001">
    <property type="protein sequence ID" value="MBB4747270.1"/>
    <property type="molecule type" value="Genomic_DNA"/>
</dbReference>